<dbReference type="GO" id="GO:0017004">
    <property type="term" value="P:cytochrome complex assembly"/>
    <property type="evidence" value="ECO:0007669"/>
    <property type="project" value="UniProtKB-KW"/>
</dbReference>
<dbReference type="PANTHER" id="PTHR42852">
    <property type="entry name" value="THIOL:DISULFIDE INTERCHANGE PROTEIN DSBE"/>
    <property type="match status" value="1"/>
</dbReference>
<evidence type="ECO:0000313" key="7">
    <source>
        <dbReference type="Proteomes" id="UP000605848"/>
    </source>
</evidence>
<dbReference type="InterPro" id="IPR013766">
    <property type="entry name" value="Thioredoxin_domain"/>
</dbReference>
<evidence type="ECO:0000259" key="5">
    <source>
        <dbReference type="PROSITE" id="PS51352"/>
    </source>
</evidence>
<feature type="domain" description="Thioredoxin" evidence="5">
    <location>
        <begin position="49"/>
        <end position="191"/>
    </location>
</feature>
<dbReference type="Proteomes" id="UP000605848">
    <property type="component" value="Unassembled WGS sequence"/>
</dbReference>
<dbReference type="Pfam" id="PF00578">
    <property type="entry name" value="AhpC-TSA"/>
    <property type="match status" value="1"/>
</dbReference>
<evidence type="ECO:0000256" key="2">
    <source>
        <dbReference type="ARBA" id="ARBA00022748"/>
    </source>
</evidence>
<comment type="subcellular location">
    <subcellularLocation>
        <location evidence="1">Cell envelope</location>
    </subcellularLocation>
</comment>
<comment type="caution">
    <text evidence="6">The sequence shown here is derived from an EMBL/GenBank/DDBJ whole genome shotgun (WGS) entry which is preliminary data.</text>
</comment>
<keyword evidence="3" id="KW-1015">Disulfide bond</keyword>
<dbReference type="GO" id="GO:0030313">
    <property type="term" value="C:cell envelope"/>
    <property type="evidence" value="ECO:0007669"/>
    <property type="project" value="UniProtKB-SubCell"/>
</dbReference>
<evidence type="ECO:0000256" key="1">
    <source>
        <dbReference type="ARBA" id="ARBA00004196"/>
    </source>
</evidence>
<dbReference type="Gene3D" id="3.40.30.10">
    <property type="entry name" value="Glutaredoxin"/>
    <property type="match status" value="1"/>
</dbReference>
<reference evidence="6" key="1">
    <citation type="submission" date="2021-01" db="EMBL/GenBank/DDBJ databases">
        <title>Microvirga sp.</title>
        <authorList>
            <person name="Kim M.K."/>
        </authorList>
    </citation>
    <scope>NUCLEOTIDE SEQUENCE</scope>
    <source>
        <strain evidence="6">5420S-16</strain>
    </source>
</reference>
<sequence>MALRIDSFRRIRETGSVATTRRVIVILLGLVLDSCAASATDKPAGLVVHEAPRPLPGISFSDETGGPLTLASLRGKVVVLNVWATWCFPCREEMPTLDRLQAQFDPRDVAVIALSIDQKGLNPVRKFFNEIGVKHLSPYHDASARALRQLGLIGLPGTLVIDRAGREIGRVLGGAEWDSRDIVAFLKAQVQQAPHGDAPKQAEAQ</sequence>
<dbReference type="PANTHER" id="PTHR42852:SF6">
    <property type="entry name" value="THIOL:DISULFIDE INTERCHANGE PROTEIN DSBE"/>
    <property type="match status" value="1"/>
</dbReference>
<accession>A0A936ZNU2</accession>
<dbReference type="SUPFAM" id="SSF52833">
    <property type="entry name" value="Thioredoxin-like"/>
    <property type="match status" value="1"/>
</dbReference>
<dbReference type="EMBL" id="JAEQMY010000151">
    <property type="protein sequence ID" value="MBL0408129.1"/>
    <property type="molecule type" value="Genomic_DNA"/>
</dbReference>
<keyword evidence="2" id="KW-0201">Cytochrome c-type biogenesis</keyword>
<gene>
    <name evidence="6" type="ORF">JKG68_30005</name>
</gene>
<name>A0A936ZNU2_9HYPH</name>
<dbReference type="GO" id="GO:0016491">
    <property type="term" value="F:oxidoreductase activity"/>
    <property type="evidence" value="ECO:0007669"/>
    <property type="project" value="InterPro"/>
</dbReference>
<dbReference type="InterPro" id="IPR050553">
    <property type="entry name" value="Thioredoxin_ResA/DsbE_sf"/>
</dbReference>
<evidence type="ECO:0000256" key="4">
    <source>
        <dbReference type="ARBA" id="ARBA00023284"/>
    </source>
</evidence>
<proteinExistence type="predicted"/>
<evidence type="ECO:0000256" key="3">
    <source>
        <dbReference type="ARBA" id="ARBA00023157"/>
    </source>
</evidence>
<dbReference type="InterPro" id="IPR036249">
    <property type="entry name" value="Thioredoxin-like_sf"/>
</dbReference>
<protein>
    <submittedName>
        <fullName evidence="6">TlpA family protein disulfide reductase</fullName>
    </submittedName>
</protein>
<organism evidence="6 7">
    <name type="scientific">Microvirga aerilata</name>
    <dbReference type="NCBI Taxonomy" id="670292"/>
    <lineage>
        <taxon>Bacteria</taxon>
        <taxon>Pseudomonadati</taxon>
        <taxon>Pseudomonadota</taxon>
        <taxon>Alphaproteobacteria</taxon>
        <taxon>Hyphomicrobiales</taxon>
        <taxon>Methylobacteriaceae</taxon>
        <taxon>Microvirga</taxon>
    </lineage>
</organism>
<keyword evidence="4" id="KW-0676">Redox-active center</keyword>
<dbReference type="PROSITE" id="PS51352">
    <property type="entry name" value="THIOREDOXIN_2"/>
    <property type="match status" value="1"/>
</dbReference>
<evidence type="ECO:0000313" key="6">
    <source>
        <dbReference type="EMBL" id="MBL0408129.1"/>
    </source>
</evidence>
<dbReference type="CDD" id="cd02966">
    <property type="entry name" value="TlpA_like_family"/>
    <property type="match status" value="1"/>
</dbReference>
<dbReference type="AlphaFoldDB" id="A0A936ZNU2"/>
<dbReference type="GO" id="GO:0016209">
    <property type="term" value="F:antioxidant activity"/>
    <property type="evidence" value="ECO:0007669"/>
    <property type="project" value="InterPro"/>
</dbReference>
<dbReference type="InterPro" id="IPR000866">
    <property type="entry name" value="AhpC/TSA"/>
</dbReference>
<keyword evidence="7" id="KW-1185">Reference proteome</keyword>